<dbReference type="InterPro" id="IPR023214">
    <property type="entry name" value="HAD_sf"/>
</dbReference>
<dbReference type="PANTHER" id="PTHR47478">
    <property type="match status" value="1"/>
</dbReference>
<dbReference type="SFLD" id="SFLDS00003">
    <property type="entry name" value="Haloacid_Dehalogenase"/>
    <property type="match status" value="1"/>
</dbReference>
<dbReference type="SUPFAM" id="SSF56784">
    <property type="entry name" value="HAD-like"/>
    <property type="match status" value="1"/>
</dbReference>
<evidence type="ECO:0000313" key="2">
    <source>
        <dbReference type="Proteomes" id="UP000004827"/>
    </source>
</evidence>
<dbReference type="InterPro" id="IPR011951">
    <property type="entry name" value="HAD-SF_hydro_IA_YjjG/PynA"/>
</dbReference>
<dbReference type="Gene3D" id="1.10.150.240">
    <property type="entry name" value="Putative phosphatase, domain 2"/>
    <property type="match status" value="1"/>
</dbReference>
<organism evidence="1 2">
    <name type="scientific">Vibrio mimicus VM603</name>
    <dbReference type="NCBI Taxonomy" id="671074"/>
    <lineage>
        <taxon>Bacteria</taxon>
        <taxon>Pseudomonadati</taxon>
        <taxon>Pseudomonadota</taxon>
        <taxon>Gammaproteobacteria</taxon>
        <taxon>Vibrionales</taxon>
        <taxon>Vibrionaceae</taxon>
        <taxon>Vibrio</taxon>
    </lineage>
</organism>
<dbReference type="InterPro" id="IPR006439">
    <property type="entry name" value="HAD-SF_hydro_IA"/>
</dbReference>
<dbReference type="Gene3D" id="3.40.50.1000">
    <property type="entry name" value="HAD superfamily/HAD-like"/>
    <property type="match status" value="1"/>
</dbReference>
<reference evidence="1 2" key="1">
    <citation type="journal article" date="2009" name="BMC Evol. Biol.">
        <title>Genomic taxonomy of Vibrios.</title>
        <authorList>
            <person name="Thompson C.C."/>
            <person name="Vicente A.C."/>
            <person name="Souza R.C."/>
            <person name="Vasconcelos A.T."/>
            <person name="Vesth T."/>
            <person name="Alves N.Jr."/>
            <person name="Ussery D.W."/>
            <person name="Iida T."/>
            <person name="Thompson F.L."/>
        </authorList>
    </citation>
    <scope>NUCLEOTIDE SEQUENCE [LARGE SCALE GENOMIC DNA]</scope>
    <source>
        <strain evidence="1 2">VM603</strain>
    </source>
</reference>
<gene>
    <name evidence="1" type="ORF">VMB_28020</name>
</gene>
<dbReference type="NCBIfam" id="TIGR01549">
    <property type="entry name" value="HAD-SF-IA-v1"/>
    <property type="match status" value="1"/>
</dbReference>
<dbReference type="NCBIfam" id="TIGR02254">
    <property type="entry name" value="YjjG_YfnB"/>
    <property type="match status" value="1"/>
</dbReference>
<dbReference type="Pfam" id="PF00702">
    <property type="entry name" value="Hydrolase"/>
    <property type="match status" value="1"/>
</dbReference>
<dbReference type="Proteomes" id="UP000004827">
    <property type="component" value="Unassembled WGS sequence"/>
</dbReference>
<dbReference type="InterPro" id="IPR052550">
    <property type="entry name" value="Pyrimidine_5'-ntase_YjjG"/>
</dbReference>
<dbReference type="SFLD" id="SFLDG01129">
    <property type="entry name" value="C1.5:_HAD__Beta-PGM__Phosphata"/>
    <property type="match status" value="1"/>
</dbReference>
<dbReference type="NCBIfam" id="NF006976">
    <property type="entry name" value="PRK09449.1"/>
    <property type="match status" value="1"/>
</dbReference>
<protein>
    <submittedName>
        <fullName evidence="1">Nucleotidase</fullName>
    </submittedName>
</protein>
<evidence type="ECO:0000313" key="1">
    <source>
        <dbReference type="EMBL" id="EEW05951.1"/>
    </source>
</evidence>
<dbReference type="GO" id="GO:0008253">
    <property type="term" value="F:5'-nucleotidase activity"/>
    <property type="evidence" value="ECO:0007669"/>
    <property type="project" value="InterPro"/>
</dbReference>
<dbReference type="EMBL" id="ACYU01000142">
    <property type="protein sequence ID" value="EEW05951.1"/>
    <property type="molecule type" value="Genomic_DNA"/>
</dbReference>
<name>D2YH05_VIBMI</name>
<comment type="caution">
    <text evidence="1">The sequence shown here is derived from an EMBL/GenBank/DDBJ whole genome shotgun (WGS) entry which is preliminary data.</text>
</comment>
<dbReference type="InterPro" id="IPR023198">
    <property type="entry name" value="PGP-like_dom2"/>
</dbReference>
<dbReference type="InterPro" id="IPR036412">
    <property type="entry name" value="HAD-like_sf"/>
</dbReference>
<dbReference type="AlphaFoldDB" id="D2YH05"/>
<dbReference type="CDD" id="cd04305">
    <property type="entry name" value="HAD_Neu5Ac-Pase_like"/>
    <property type="match status" value="1"/>
</dbReference>
<sequence>MAGDYHQLKNNLHYQPDFKEIIMKYDWILFDADETLFHFDAFKGMQLMFARKGVEFTEQDFHQYQEVNKPLWVDYQNGDITAAQLKHTRFAGWAEKLDTTTAELNSAFLQAMADICTLLPGAMELMQALHGKARLGIITNGFTELQDVRLAKTGMTDFFDHIVISEEVGIAKPDAGIFAHALERMGNPTKSRVLMVGDNPHSDILGGLNFGIETCWLNVHQHPQPEGIIPHYEVASLHELREILLA</sequence>
<accession>D2YH05</accession>
<dbReference type="PANTHER" id="PTHR47478:SF1">
    <property type="entry name" value="PYRIMIDINE 5'-NUCLEOTIDASE YJJG"/>
    <property type="match status" value="1"/>
</dbReference>
<proteinExistence type="predicted"/>
<dbReference type="SFLD" id="SFLDG01135">
    <property type="entry name" value="C1.5.6:_HAD__Beta-PGM__Phospha"/>
    <property type="match status" value="1"/>
</dbReference>
<dbReference type="NCBIfam" id="TIGR01509">
    <property type="entry name" value="HAD-SF-IA-v3"/>
    <property type="match status" value="1"/>
</dbReference>